<dbReference type="AlphaFoldDB" id="A0A835TIU3"/>
<dbReference type="Proteomes" id="UP000657918">
    <property type="component" value="Unassembled WGS sequence"/>
</dbReference>
<keyword evidence="2" id="KW-0479">Metal-binding</keyword>
<gene>
    <name evidence="6" type="ORF">SADUNF_Sadunf02G0102800</name>
</gene>
<accession>A0A835TIU3</accession>
<sequence length="106" mass="11953">MIAGKRCYGEDPGELGVAKQFKEIVRETSELSGATNIRDFVVAIKWIGEDNLEKRLAILHRKGDEFVKDLIPTRRKVKESASDQESSETMIDVLHRASSEFAVCTR</sequence>
<organism evidence="6 7">
    <name type="scientific">Salix dunnii</name>
    <dbReference type="NCBI Taxonomy" id="1413687"/>
    <lineage>
        <taxon>Eukaryota</taxon>
        <taxon>Viridiplantae</taxon>
        <taxon>Streptophyta</taxon>
        <taxon>Embryophyta</taxon>
        <taxon>Tracheophyta</taxon>
        <taxon>Spermatophyta</taxon>
        <taxon>Magnoliopsida</taxon>
        <taxon>eudicotyledons</taxon>
        <taxon>Gunneridae</taxon>
        <taxon>Pentapetalae</taxon>
        <taxon>rosids</taxon>
        <taxon>fabids</taxon>
        <taxon>Malpighiales</taxon>
        <taxon>Salicaceae</taxon>
        <taxon>Saliceae</taxon>
        <taxon>Salix</taxon>
    </lineage>
</organism>
<name>A0A835TIU3_9ROSI</name>
<protein>
    <submittedName>
        <fullName evidence="6">Uncharacterized protein</fullName>
    </submittedName>
</protein>
<keyword evidence="3" id="KW-0560">Oxidoreductase</keyword>
<dbReference type="InterPro" id="IPR050651">
    <property type="entry name" value="Plant_Cytochrome_P450_Monoox"/>
</dbReference>
<evidence type="ECO:0000256" key="1">
    <source>
        <dbReference type="ARBA" id="ARBA00022617"/>
    </source>
</evidence>
<evidence type="ECO:0000256" key="2">
    <source>
        <dbReference type="ARBA" id="ARBA00022723"/>
    </source>
</evidence>
<dbReference type="EMBL" id="JADGMS010000002">
    <property type="protein sequence ID" value="KAF9687527.1"/>
    <property type="molecule type" value="Genomic_DNA"/>
</dbReference>
<evidence type="ECO:0000256" key="5">
    <source>
        <dbReference type="ARBA" id="ARBA00023033"/>
    </source>
</evidence>
<keyword evidence="5" id="KW-0503">Monooxygenase</keyword>
<keyword evidence="4" id="KW-0408">Iron</keyword>
<dbReference type="GO" id="GO:0046872">
    <property type="term" value="F:metal ion binding"/>
    <property type="evidence" value="ECO:0007669"/>
    <property type="project" value="UniProtKB-KW"/>
</dbReference>
<reference evidence="6 7" key="1">
    <citation type="submission" date="2020-10" db="EMBL/GenBank/DDBJ databases">
        <title>Plant Genome Project.</title>
        <authorList>
            <person name="Zhang R.-G."/>
        </authorList>
    </citation>
    <scope>NUCLEOTIDE SEQUENCE [LARGE SCALE GENOMIC DNA]</scope>
    <source>
        <strain evidence="6">FAFU-HL-1</strain>
        <tissue evidence="6">Leaf</tissue>
    </source>
</reference>
<dbReference type="OrthoDB" id="837792at2759"/>
<dbReference type="GO" id="GO:0004497">
    <property type="term" value="F:monooxygenase activity"/>
    <property type="evidence" value="ECO:0007669"/>
    <property type="project" value="UniProtKB-KW"/>
</dbReference>
<keyword evidence="7" id="KW-1185">Reference proteome</keyword>
<evidence type="ECO:0000313" key="7">
    <source>
        <dbReference type="Proteomes" id="UP000657918"/>
    </source>
</evidence>
<comment type="caution">
    <text evidence="6">The sequence shown here is derived from an EMBL/GenBank/DDBJ whole genome shotgun (WGS) entry which is preliminary data.</text>
</comment>
<keyword evidence="1" id="KW-0349">Heme</keyword>
<evidence type="ECO:0000256" key="4">
    <source>
        <dbReference type="ARBA" id="ARBA00023004"/>
    </source>
</evidence>
<dbReference type="PANTHER" id="PTHR47947">
    <property type="entry name" value="CYTOCHROME P450 82C3-RELATED"/>
    <property type="match status" value="1"/>
</dbReference>
<proteinExistence type="predicted"/>
<dbReference type="PANTHER" id="PTHR47947:SF3">
    <property type="entry name" value="CYTOCHROME P450 81D1-LIKE"/>
    <property type="match status" value="1"/>
</dbReference>
<evidence type="ECO:0000256" key="3">
    <source>
        <dbReference type="ARBA" id="ARBA00023002"/>
    </source>
</evidence>
<evidence type="ECO:0000313" key="6">
    <source>
        <dbReference type="EMBL" id="KAF9687527.1"/>
    </source>
</evidence>